<reference evidence="2 3" key="1">
    <citation type="submission" date="2009-04" db="EMBL/GenBank/DDBJ databases">
        <authorList>
            <person name="Qin X."/>
            <person name="Bachman B."/>
            <person name="Battles P."/>
            <person name="Bell A."/>
            <person name="Bess C."/>
            <person name="Bickham C."/>
            <person name="Chaboub L."/>
            <person name="Chen D."/>
            <person name="Coyle M."/>
            <person name="Deiros D.R."/>
            <person name="Dinh H."/>
            <person name="Forbes L."/>
            <person name="Fowler G."/>
            <person name="Francisco L."/>
            <person name="Fu Q."/>
            <person name="Gubbala S."/>
            <person name="Hale W."/>
            <person name="Han Y."/>
            <person name="Hemphill L."/>
            <person name="Highlander S.K."/>
            <person name="Hirani K."/>
            <person name="Hogues M."/>
            <person name="Jackson L."/>
            <person name="Jakkamsetti A."/>
            <person name="Javaid M."/>
            <person name="Jiang H."/>
            <person name="Korchina V."/>
            <person name="Kovar C."/>
            <person name="Lara F."/>
            <person name="Lee S."/>
            <person name="Mata R."/>
            <person name="Mathew T."/>
            <person name="Moen C."/>
            <person name="Morales K."/>
            <person name="Munidasa M."/>
            <person name="Nazareth L."/>
            <person name="Ngo R."/>
            <person name="Nguyen L."/>
            <person name="Okwuonu G."/>
            <person name="Ongeri F."/>
            <person name="Patil S."/>
            <person name="Petrosino J."/>
            <person name="Pham C."/>
            <person name="Pham P."/>
            <person name="Pu L.-L."/>
            <person name="Puazo M."/>
            <person name="Raj R."/>
            <person name="Reid J."/>
            <person name="Rouhana J."/>
            <person name="Saada N."/>
            <person name="Shang Y."/>
            <person name="Simmons D."/>
            <person name="Thornton R."/>
            <person name="Warren J."/>
            <person name="Weissenberger G."/>
            <person name="Zhang J."/>
            <person name="Zhang L."/>
            <person name="Zhou C."/>
            <person name="Zhu D."/>
            <person name="Muzny D."/>
            <person name="Worley K."/>
            <person name="Gibbs R."/>
        </authorList>
    </citation>
    <scope>NUCLEOTIDE SEQUENCE [LARGE SCALE GENOMIC DNA]</scope>
    <source>
        <strain evidence="2 3">ATCC 43531</strain>
    </source>
</reference>
<accession>C4V638</accession>
<gene>
    <name evidence="2" type="ORF">HMPREF0908_1938</name>
</gene>
<dbReference type="STRING" id="638302.HMPREF0908_1938"/>
<dbReference type="InterPro" id="IPR001509">
    <property type="entry name" value="Epimerase_deHydtase"/>
</dbReference>
<dbReference type="Proteomes" id="UP000005309">
    <property type="component" value="Unassembled WGS sequence"/>
</dbReference>
<dbReference type="RefSeq" id="WP_006691065.1">
    <property type="nucleotide sequence ID" value="NZ_GG694008.1"/>
</dbReference>
<evidence type="ECO:0000313" key="3">
    <source>
        <dbReference type="Proteomes" id="UP000005309"/>
    </source>
</evidence>
<dbReference type="Gene3D" id="3.40.50.720">
    <property type="entry name" value="NAD(P)-binding Rossmann-like Domain"/>
    <property type="match status" value="1"/>
</dbReference>
<dbReference type="InterPro" id="IPR036291">
    <property type="entry name" value="NAD(P)-bd_dom_sf"/>
</dbReference>
<proteinExistence type="predicted"/>
<evidence type="ECO:0000259" key="1">
    <source>
        <dbReference type="Pfam" id="PF01370"/>
    </source>
</evidence>
<name>C4V638_9FIRM</name>
<dbReference type="EMBL" id="ACLA01000033">
    <property type="protein sequence ID" value="EEQ47636.1"/>
    <property type="molecule type" value="Genomic_DNA"/>
</dbReference>
<dbReference type="PANTHER" id="PTHR43245">
    <property type="entry name" value="BIFUNCTIONAL POLYMYXIN RESISTANCE PROTEIN ARNA"/>
    <property type="match status" value="1"/>
</dbReference>
<protein>
    <submittedName>
        <fullName evidence="2">NAD dependent epimerase/dehydratase family protein</fullName>
    </submittedName>
</protein>
<organism evidence="2 3">
    <name type="scientific">Selenomonas flueggei ATCC 43531</name>
    <dbReference type="NCBI Taxonomy" id="638302"/>
    <lineage>
        <taxon>Bacteria</taxon>
        <taxon>Bacillati</taxon>
        <taxon>Bacillota</taxon>
        <taxon>Negativicutes</taxon>
        <taxon>Selenomonadales</taxon>
        <taxon>Selenomonadaceae</taxon>
        <taxon>Selenomonas</taxon>
    </lineage>
</organism>
<dbReference type="eggNOG" id="COG1087">
    <property type="taxonomic scope" value="Bacteria"/>
</dbReference>
<keyword evidence="3" id="KW-1185">Reference proteome</keyword>
<dbReference type="AlphaFoldDB" id="C4V638"/>
<dbReference type="SUPFAM" id="SSF51735">
    <property type="entry name" value="NAD(P)-binding Rossmann-fold domains"/>
    <property type="match status" value="1"/>
</dbReference>
<dbReference type="InterPro" id="IPR050177">
    <property type="entry name" value="Lipid_A_modif_metabolic_enz"/>
</dbReference>
<comment type="caution">
    <text evidence="2">The sequence shown here is derived from an EMBL/GenBank/DDBJ whole genome shotgun (WGS) entry which is preliminary data.</text>
</comment>
<dbReference type="Pfam" id="PF01370">
    <property type="entry name" value="Epimerase"/>
    <property type="match status" value="1"/>
</dbReference>
<dbReference type="HOGENOM" id="CLU_958735_0_0_9"/>
<dbReference type="CDD" id="cd08946">
    <property type="entry name" value="SDR_e"/>
    <property type="match status" value="1"/>
</dbReference>
<feature type="domain" description="NAD-dependent epimerase/dehydratase" evidence="1">
    <location>
        <begin position="3"/>
        <end position="207"/>
    </location>
</feature>
<evidence type="ECO:0000313" key="2">
    <source>
        <dbReference type="EMBL" id="EEQ47636.1"/>
    </source>
</evidence>
<sequence>MRVLVTGAGGFAGRRTAEHLYASGFDVVGTVHSRRIEVPFETVQLNLEEPWPEMGRFEAIIHTAGSVPHRAKDFCVYVRNNIDTMRQIIDYAKRHEVRRVIYFSTIGIYGEFRDENIDENSDRINPDAYGLTKYVAECLLREEMSIQSISLRMPGIIGHGSYGIWLPSTIEKFLRNDSVRIYAPDFPTRNFVWNDDLAKFVAHLLRMDTWKYDVVCLASHEKTTVRELVHEIKRLTGSSSEIIVDNDMRAPFCLDDSCALEMGYESISPIEMVQRLLGGSK</sequence>